<dbReference type="EMBL" id="JAGKQH010000019">
    <property type="protein sequence ID" value="KAG6572235.1"/>
    <property type="molecule type" value="Genomic_DNA"/>
</dbReference>
<comment type="caution">
    <text evidence="1">The sequence shown here is derived from an EMBL/GenBank/DDBJ whole genome shotgun (WGS) entry which is preliminary data.</text>
</comment>
<dbReference type="AlphaFoldDB" id="A0AAV6LYH1"/>
<gene>
    <name evidence="1" type="ORF">SDJN03_28963</name>
</gene>
<protein>
    <submittedName>
        <fullName evidence="1">Uncharacterized protein</fullName>
    </submittedName>
</protein>
<reference evidence="1 2" key="1">
    <citation type="journal article" date="2021" name="Hortic Res">
        <title>The domestication of Cucurbita argyrosperma as revealed by the genome of its wild relative.</title>
        <authorList>
            <person name="Barrera-Redondo J."/>
            <person name="Sanchez-de la Vega G."/>
            <person name="Aguirre-Liguori J.A."/>
            <person name="Castellanos-Morales G."/>
            <person name="Gutierrez-Guerrero Y.T."/>
            <person name="Aguirre-Dugua X."/>
            <person name="Aguirre-Planter E."/>
            <person name="Tenaillon M.I."/>
            <person name="Lira-Saade R."/>
            <person name="Eguiarte L.E."/>
        </authorList>
    </citation>
    <scope>NUCLEOTIDE SEQUENCE [LARGE SCALE GENOMIC DNA]</scope>
    <source>
        <strain evidence="1">JBR-2021</strain>
    </source>
</reference>
<proteinExistence type="predicted"/>
<sequence length="142" mass="16156">MAFEWGCVKRARGSENLGIRQGEKDDAGLASSASTRSSSYHVCETASQARIHVLVLPEDLPCVMRLELGCQNGKALNYIDFTDQFENELHMLMFIKLFVMVCKRLITIAKNKNRLNQKFQNEMKRKQKDIEDVATPVFSQAL</sequence>
<evidence type="ECO:0000313" key="1">
    <source>
        <dbReference type="EMBL" id="KAG6572235.1"/>
    </source>
</evidence>
<accession>A0AAV6LYH1</accession>
<name>A0AAV6LYH1_9ROSI</name>
<evidence type="ECO:0000313" key="2">
    <source>
        <dbReference type="Proteomes" id="UP000685013"/>
    </source>
</evidence>
<dbReference type="Proteomes" id="UP000685013">
    <property type="component" value="Chromosome 19"/>
</dbReference>
<feature type="non-terminal residue" evidence="1">
    <location>
        <position position="1"/>
    </location>
</feature>
<organism evidence="1 2">
    <name type="scientific">Cucurbita argyrosperma subsp. sororia</name>
    <dbReference type="NCBI Taxonomy" id="37648"/>
    <lineage>
        <taxon>Eukaryota</taxon>
        <taxon>Viridiplantae</taxon>
        <taxon>Streptophyta</taxon>
        <taxon>Embryophyta</taxon>
        <taxon>Tracheophyta</taxon>
        <taxon>Spermatophyta</taxon>
        <taxon>Magnoliopsida</taxon>
        <taxon>eudicotyledons</taxon>
        <taxon>Gunneridae</taxon>
        <taxon>Pentapetalae</taxon>
        <taxon>rosids</taxon>
        <taxon>fabids</taxon>
        <taxon>Cucurbitales</taxon>
        <taxon>Cucurbitaceae</taxon>
        <taxon>Cucurbiteae</taxon>
        <taxon>Cucurbita</taxon>
    </lineage>
</organism>
<keyword evidence="2" id="KW-1185">Reference proteome</keyword>